<keyword evidence="5 8" id="KW-0256">Endoplasmic reticulum</keyword>
<reference evidence="11" key="2">
    <citation type="submission" date="2014-08" db="EMBL/GenBank/DDBJ databases">
        <title>Exploiting Issatchenkia orientalis SD108 for Succinic Acid Production.</title>
        <authorList>
            <person name="Xiao H."/>
            <person name="Shao Z."/>
            <person name="Jiang Y."/>
            <person name="Dole S."/>
            <person name="Zhao H."/>
        </authorList>
    </citation>
    <scope>NUCLEOTIDE SEQUENCE [LARGE SCALE GENOMIC DNA]</scope>
    <source>
        <strain evidence="11">SD108</strain>
    </source>
</reference>
<evidence type="ECO:0000313" key="12">
    <source>
        <dbReference type="EMBL" id="OUT21706.1"/>
    </source>
</evidence>
<dbReference type="HOGENOM" id="CLU_031804_1_0_1"/>
<comment type="similarity">
    <text evidence="3 8">Belongs to the DDOST 48 kDa subunit family.</text>
</comment>
<dbReference type="InterPro" id="IPR055459">
    <property type="entry name" value="OST48_MD"/>
</dbReference>
<keyword evidence="8" id="KW-0732">Signal</keyword>
<evidence type="ECO:0000313" key="11">
    <source>
        <dbReference type="EMBL" id="KGK37594.1"/>
    </source>
</evidence>
<dbReference type="Pfam" id="PF23358">
    <property type="entry name" value="OST48_MD"/>
    <property type="match status" value="1"/>
</dbReference>
<dbReference type="UniPathway" id="UPA00378"/>
<evidence type="ECO:0000256" key="5">
    <source>
        <dbReference type="ARBA" id="ARBA00022824"/>
    </source>
</evidence>
<dbReference type="InterPro" id="IPR005013">
    <property type="entry name" value="DDOST_48_kDa_subunit"/>
</dbReference>
<evidence type="ECO:0000259" key="9">
    <source>
        <dbReference type="Pfam" id="PF03345"/>
    </source>
</evidence>
<dbReference type="EMBL" id="JQFK01000033">
    <property type="protein sequence ID" value="KGK37594.1"/>
    <property type="molecule type" value="Genomic_DNA"/>
</dbReference>
<proteinExistence type="inferred from homology"/>
<feature type="domain" description="OST48 middle" evidence="10">
    <location>
        <begin position="242"/>
        <end position="373"/>
    </location>
</feature>
<accession>A0A099NZX6</accession>
<evidence type="ECO:0000256" key="8">
    <source>
        <dbReference type="RuleBase" id="RU361142"/>
    </source>
</evidence>
<keyword evidence="4 8" id="KW-0812">Transmembrane</keyword>
<comment type="subcellular location">
    <subcellularLocation>
        <location evidence="8">Endoplasmic reticulum membrane</location>
        <topology evidence="8">Single-pass type I membrane protein</topology>
    </subcellularLocation>
    <subcellularLocation>
        <location evidence="1">Membrane</location>
        <topology evidence="1">Single-pass type I membrane protein</topology>
    </subcellularLocation>
</comment>
<dbReference type="Pfam" id="PF03345">
    <property type="entry name" value="OST48_N"/>
    <property type="match status" value="1"/>
</dbReference>
<dbReference type="PANTHER" id="PTHR10830">
    <property type="entry name" value="DOLICHYL-DIPHOSPHOOLIGOSACCHARIDE--PROTEIN GLYCOSYLTRANSFERASE 48 KDA SUBUNIT"/>
    <property type="match status" value="1"/>
</dbReference>
<dbReference type="AlphaFoldDB" id="A0A099NZX6"/>
<dbReference type="GO" id="GO:0018279">
    <property type="term" value="P:protein N-linked glycosylation via asparagine"/>
    <property type="evidence" value="ECO:0007669"/>
    <property type="project" value="UniProtKB-UniRule"/>
</dbReference>
<evidence type="ECO:0000313" key="14">
    <source>
        <dbReference type="Proteomes" id="UP000195871"/>
    </source>
</evidence>
<keyword evidence="6 8" id="KW-1133">Transmembrane helix</keyword>
<evidence type="ECO:0000256" key="4">
    <source>
        <dbReference type="ARBA" id="ARBA00022692"/>
    </source>
</evidence>
<evidence type="ECO:0000256" key="6">
    <source>
        <dbReference type="ARBA" id="ARBA00022989"/>
    </source>
</evidence>
<evidence type="ECO:0000256" key="3">
    <source>
        <dbReference type="ARBA" id="ARBA00008743"/>
    </source>
</evidence>
<comment type="pathway">
    <text evidence="2 8">Protein modification; protein glycosylation.</text>
</comment>
<evidence type="ECO:0000259" key="10">
    <source>
        <dbReference type="Pfam" id="PF23358"/>
    </source>
</evidence>
<organism evidence="11 13">
    <name type="scientific">Pichia kudriavzevii</name>
    <name type="common">Yeast</name>
    <name type="synonym">Issatchenkia orientalis</name>
    <dbReference type="NCBI Taxonomy" id="4909"/>
    <lineage>
        <taxon>Eukaryota</taxon>
        <taxon>Fungi</taxon>
        <taxon>Dikarya</taxon>
        <taxon>Ascomycota</taxon>
        <taxon>Saccharomycotina</taxon>
        <taxon>Pichiomycetes</taxon>
        <taxon>Pichiales</taxon>
        <taxon>Pichiaceae</taxon>
        <taxon>Pichia</taxon>
    </lineage>
</organism>
<dbReference type="EMBL" id="NHMM01000004">
    <property type="protein sequence ID" value="OUT21706.1"/>
    <property type="molecule type" value="Genomic_DNA"/>
</dbReference>
<dbReference type="GO" id="GO:0004576">
    <property type="term" value="F:oligosaccharyl transferase activity"/>
    <property type="evidence" value="ECO:0007669"/>
    <property type="project" value="EnsemblFungi"/>
</dbReference>
<protein>
    <recommendedName>
        <fullName evidence="8">Dolichyl-diphosphooligosaccharide--protein glycosyltransferase subunit WBP1</fullName>
        <shortName evidence="8">Oligosaccharyl transferase subunit WBP1</shortName>
    </recommendedName>
</protein>
<sequence length="374" mass="42226">MKFIAIWTLVFTVGGWAADVVIFGRLSDAFESSLEKYDFNSVPGNDGIQLFDINGQNNYENIIVSPGEEKKLAIGSTDMLKFTSNGGNLILISEGATQLDCTLFLNELGIYPAPKGYRYVDHHETRPLVSQNHRITDKEVGIDENTAVSLVSNSEYIIPLYQTSRTSMSVNDGGEYWHSGNGGYAAVAFQGLNNGRVLWIGSPSIADTISEDTIEWTFQLRNVIRITKVSHVRESGPFVDVDDYYKVGDKAIFEMDMQEFNYKKGWVPYVASDVQLEFVMLDPYQRVTLNSTKEGRYSTILHIPDQHGMFTFNIDYKRPGLSYVSSQIVVPVRHLANDEYERSWEIPNARVYLTGNTVVIAAWFVFILLWVVSK</sequence>
<feature type="signal peptide" evidence="8">
    <location>
        <begin position="1"/>
        <end position="17"/>
    </location>
</feature>
<feature type="transmembrane region" description="Helical" evidence="8">
    <location>
        <begin position="351"/>
        <end position="372"/>
    </location>
</feature>
<comment type="subunit">
    <text evidence="8">Component of the oligosaccharyltransferase (OST) complex.</text>
</comment>
<comment type="function">
    <text evidence="8">Subunit of the oligosaccharyl transferase (OST) complex that catalyzes the initial transfer of a defined glycan (Glc(3)Man(9)GlcNAc(2) in eukaryotes) from the lipid carrier dolichol-pyrophosphate to an asparagine residue within an Asn-X-Ser/Thr consensus motif in nascent polypeptide chains, the first step in protein N-glycosylation. N-glycosylation occurs cotranslationally and the complex associates with the Sec61 complex at the channel-forming translocon complex that mediates protein translocation across the endoplasmic reticulum (ER).</text>
</comment>
<dbReference type="Proteomes" id="UP000029867">
    <property type="component" value="Unassembled WGS sequence"/>
</dbReference>
<dbReference type="eggNOG" id="KOG2754">
    <property type="taxonomic scope" value="Eukaryota"/>
</dbReference>
<feature type="chain" id="PRO_5005108483" description="Dolichyl-diphosphooligosaccharide--protein glycosyltransferase subunit WBP1" evidence="8">
    <location>
        <begin position="18"/>
        <end position="374"/>
    </location>
</feature>
<dbReference type="Proteomes" id="UP000195871">
    <property type="component" value="Unassembled WGS sequence"/>
</dbReference>
<feature type="domain" description="OST48 N-terminal" evidence="9">
    <location>
        <begin position="43"/>
        <end position="205"/>
    </location>
</feature>
<dbReference type="VEuPathDB" id="FungiDB:C5L36_0E05610"/>
<reference evidence="13" key="1">
    <citation type="journal article" date="2014" name="Microb. Cell Fact.">
        <title>Exploiting Issatchenkia orientalis SD108 for succinic acid production.</title>
        <authorList>
            <person name="Xiao H."/>
            <person name="Shao Z."/>
            <person name="Jiang Y."/>
            <person name="Dole S."/>
            <person name="Zhao H."/>
        </authorList>
    </citation>
    <scope>NUCLEOTIDE SEQUENCE [LARGE SCALE GENOMIC DNA]</scope>
    <source>
        <strain evidence="13">SD108</strain>
    </source>
</reference>
<gene>
    <name evidence="12" type="ORF">CAS74_002675</name>
    <name evidence="11" type="ORF">JL09_g3244</name>
</gene>
<evidence type="ECO:0000256" key="7">
    <source>
        <dbReference type="ARBA" id="ARBA00023136"/>
    </source>
</evidence>
<dbReference type="InterPro" id="IPR055457">
    <property type="entry name" value="OST48_N"/>
</dbReference>
<dbReference type="PANTHER" id="PTHR10830:SF0">
    <property type="entry name" value="DOLICHYL-DIPHOSPHOOLIGOSACCHARIDE--PROTEIN GLYCOSYLTRANSFERASE 48 KDA SUBUNIT"/>
    <property type="match status" value="1"/>
</dbReference>
<reference evidence="12 14" key="3">
    <citation type="submission" date="2017-05" db="EMBL/GenBank/DDBJ databases">
        <title>The Genome Sequence of Candida krusei Ckrusei653.</title>
        <authorList>
            <person name="Cuomo C."/>
            <person name="Forche A."/>
            <person name="Young S."/>
            <person name="Abouelleil A."/>
            <person name="Cao P."/>
            <person name="Chapman S."/>
            <person name="Cusick C."/>
            <person name="Shea T."/>
            <person name="Nusbaum C."/>
            <person name="Birren B."/>
        </authorList>
    </citation>
    <scope>NUCLEOTIDE SEQUENCE [LARGE SCALE GENOMIC DNA]</scope>
    <source>
        <strain evidence="12 14">Ckrusei653</strain>
    </source>
</reference>
<keyword evidence="7 8" id="KW-0472">Membrane</keyword>
<dbReference type="GO" id="GO:0008250">
    <property type="term" value="C:oligosaccharyltransferase complex"/>
    <property type="evidence" value="ECO:0007669"/>
    <property type="project" value="EnsemblFungi"/>
</dbReference>
<dbReference type="GO" id="GO:0005635">
    <property type="term" value="C:nuclear envelope"/>
    <property type="evidence" value="ECO:0007669"/>
    <property type="project" value="EnsemblFungi"/>
</dbReference>
<evidence type="ECO:0000256" key="2">
    <source>
        <dbReference type="ARBA" id="ARBA00004922"/>
    </source>
</evidence>
<evidence type="ECO:0000313" key="13">
    <source>
        <dbReference type="Proteomes" id="UP000029867"/>
    </source>
</evidence>
<comment type="caution">
    <text evidence="11">The sequence shown here is derived from an EMBL/GenBank/DDBJ whole genome shotgun (WGS) entry which is preliminary data.</text>
</comment>
<evidence type="ECO:0000256" key="1">
    <source>
        <dbReference type="ARBA" id="ARBA00004479"/>
    </source>
</evidence>
<name>A0A099NZX6_PICKU</name>